<dbReference type="InterPro" id="IPR029154">
    <property type="entry name" value="HIBADH-like_NADP-bd"/>
</dbReference>
<dbReference type="GO" id="GO:0051287">
    <property type="term" value="F:NAD binding"/>
    <property type="evidence" value="ECO:0007669"/>
    <property type="project" value="InterPro"/>
</dbReference>
<dbReference type="Proteomes" id="UP001286174">
    <property type="component" value="Unassembled WGS sequence"/>
</dbReference>
<feature type="domain" description="6-phosphogluconate dehydrogenase NADP-binding" evidence="5">
    <location>
        <begin position="2"/>
        <end position="160"/>
    </location>
</feature>
<evidence type="ECO:0000259" key="6">
    <source>
        <dbReference type="Pfam" id="PF14833"/>
    </source>
</evidence>
<sequence>MKLGMIGLGVMGRPMALNLHRAGYDVCVAPHRRNMNEYFASFGIPVVSKKEIGECCDVVLLMLPDSKQVKSVMLEDDRLAEIMKPGSVLIDMSSIDPSASRQVYAALSKRGIEMLDAPVSGGEPAAVEGTLSFMVGGRQEVFDRYKPILLSMGSSAVRIGEIGAGNIAKLCNQIIVAGNLMALAEGITLAQQTGLDPAVMIEALQGGLADSAVMHAKAQMMIDKRYDPGFRIDLHIKDLNNALMAANQAGSPVPMTAQVKEIMQWLHSHGMGDEDHSAIKAFYDMLAGR</sequence>
<feature type="active site" evidence="4">
    <location>
        <position position="169"/>
    </location>
</feature>
<evidence type="ECO:0000259" key="5">
    <source>
        <dbReference type="Pfam" id="PF03446"/>
    </source>
</evidence>
<dbReference type="PANTHER" id="PTHR22981:SF7">
    <property type="entry name" value="3-HYDROXYISOBUTYRATE DEHYDROGENASE, MITOCHONDRIAL"/>
    <property type="match status" value="1"/>
</dbReference>
<dbReference type="Pfam" id="PF14833">
    <property type="entry name" value="NAD_binding_11"/>
    <property type="match status" value="1"/>
</dbReference>
<dbReference type="EMBL" id="JALBUR010000021">
    <property type="protein sequence ID" value="MDX8420089.1"/>
    <property type="molecule type" value="Genomic_DNA"/>
</dbReference>
<evidence type="ECO:0000256" key="4">
    <source>
        <dbReference type="PIRSR" id="PIRSR000103-1"/>
    </source>
</evidence>
<proteinExistence type="inferred from homology"/>
<dbReference type="InterPro" id="IPR002204">
    <property type="entry name" value="3-OH-isobutyrate_DH-rel_CS"/>
</dbReference>
<dbReference type="GO" id="GO:0016054">
    <property type="term" value="P:organic acid catabolic process"/>
    <property type="evidence" value="ECO:0007669"/>
    <property type="project" value="UniProtKB-ARBA"/>
</dbReference>
<evidence type="ECO:0000313" key="7">
    <source>
        <dbReference type="EMBL" id="MDX8420089.1"/>
    </source>
</evidence>
<keyword evidence="2" id="KW-0560">Oxidoreductase</keyword>
<dbReference type="PROSITE" id="PS00895">
    <property type="entry name" value="3_HYDROXYISOBUT_DH"/>
    <property type="match status" value="1"/>
</dbReference>
<dbReference type="Pfam" id="PF03446">
    <property type="entry name" value="NAD_binding_2"/>
    <property type="match status" value="1"/>
</dbReference>
<dbReference type="InterPro" id="IPR013328">
    <property type="entry name" value="6PGD_dom2"/>
</dbReference>
<comment type="caution">
    <text evidence="7">The sequence shown here is derived from an EMBL/GenBank/DDBJ whole genome shotgun (WGS) entry which is preliminary data.</text>
</comment>
<dbReference type="InterPro" id="IPR015815">
    <property type="entry name" value="HIBADH-related"/>
</dbReference>
<feature type="domain" description="3-hydroxyisobutyrate dehydrogenase-like NAD-binding" evidence="6">
    <location>
        <begin position="163"/>
        <end position="279"/>
    </location>
</feature>
<evidence type="ECO:0000256" key="3">
    <source>
        <dbReference type="ARBA" id="ARBA00023027"/>
    </source>
</evidence>
<dbReference type="SUPFAM" id="SSF48179">
    <property type="entry name" value="6-phosphogluconate dehydrogenase C-terminal domain-like"/>
    <property type="match status" value="1"/>
</dbReference>
<keyword evidence="8" id="KW-1185">Reference proteome</keyword>
<keyword evidence="3" id="KW-0520">NAD</keyword>
<reference evidence="7 8" key="1">
    <citation type="submission" date="2022-03" db="EMBL/GenBank/DDBJ databases">
        <title>Novel taxa within the pig intestine.</title>
        <authorList>
            <person name="Wylensek D."/>
            <person name="Bishof K."/>
            <person name="Afrizal A."/>
            <person name="Clavel T."/>
        </authorList>
    </citation>
    <scope>NUCLEOTIDE SEQUENCE [LARGE SCALE GENOMIC DNA]</scope>
    <source>
        <strain evidence="7 8">CLA-KB-P133</strain>
    </source>
</reference>
<evidence type="ECO:0000313" key="8">
    <source>
        <dbReference type="Proteomes" id="UP001286174"/>
    </source>
</evidence>
<dbReference type="GO" id="GO:0016616">
    <property type="term" value="F:oxidoreductase activity, acting on the CH-OH group of donors, NAD or NADP as acceptor"/>
    <property type="evidence" value="ECO:0007669"/>
    <property type="project" value="TreeGrafter"/>
</dbReference>
<dbReference type="GO" id="GO:0050661">
    <property type="term" value="F:NADP binding"/>
    <property type="evidence" value="ECO:0007669"/>
    <property type="project" value="InterPro"/>
</dbReference>
<dbReference type="InterPro" id="IPR006115">
    <property type="entry name" value="6PGDH_NADP-bd"/>
</dbReference>
<organism evidence="7 8">
    <name type="scientific">Grylomicrobium aquisgranensis</name>
    <dbReference type="NCBI Taxonomy" id="2926318"/>
    <lineage>
        <taxon>Bacteria</taxon>
        <taxon>Bacillati</taxon>
        <taxon>Bacillota</taxon>
        <taxon>Erysipelotrichia</taxon>
        <taxon>Erysipelotrichales</taxon>
        <taxon>Erysipelotrichaceae</taxon>
        <taxon>Grylomicrobium</taxon>
    </lineage>
</organism>
<dbReference type="Gene3D" id="3.40.50.720">
    <property type="entry name" value="NAD(P)-binding Rossmann-like Domain"/>
    <property type="match status" value="1"/>
</dbReference>
<dbReference type="PANTHER" id="PTHR22981">
    <property type="entry name" value="3-HYDROXYISOBUTYRATE DEHYDROGENASE-RELATED"/>
    <property type="match status" value="1"/>
</dbReference>
<dbReference type="InterPro" id="IPR036291">
    <property type="entry name" value="NAD(P)-bd_dom_sf"/>
</dbReference>
<evidence type="ECO:0000256" key="1">
    <source>
        <dbReference type="ARBA" id="ARBA00009080"/>
    </source>
</evidence>
<evidence type="ECO:0000256" key="2">
    <source>
        <dbReference type="ARBA" id="ARBA00023002"/>
    </source>
</evidence>
<protein>
    <submittedName>
        <fullName evidence="7">NAD(P)-binding domain-containing protein</fullName>
    </submittedName>
</protein>
<dbReference type="AlphaFoldDB" id="A0AB35U947"/>
<dbReference type="Gene3D" id="1.10.1040.10">
    <property type="entry name" value="N-(1-d-carboxylethyl)-l-norvaline Dehydrogenase, domain 2"/>
    <property type="match status" value="1"/>
</dbReference>
<gene>
    <name evidence="7" type="ORF">MOZ60_08285</name>
</gene>
<dbReference type="RefSeq" id="WP_370596321.1">
    <property type="nucleotide sequence ID" value="NZ_JALBUR010000021.1"/>
</dbReference>
<comment type="similarity">
    <text evidence="1">Belongs to the HIBADH-related family.</text>
</comment>
<dbReference type="InterPro" id="IPR008927">
    <property type="entry name" value="6-PGluconate_DH-like_C_sf"/>
</dbReference>
<dbReference type="PIRSF" id="PIRSF000103">
    <property type="entry name" value="HIBADH"/>
    <property type="match status" value="1"/>
</dbReference>
<dbReference type="SUPFAM" id="SSF51735">
    <property type="entry name" value="NAD(P)-binding Rossmann-fold domains"/>
    <property type="match status" value="1"/>
</dbReference>
<name>A0AB35U947_9FIRM</name>
<accession>A0AB35U947</accession>